<comment type="caution">
    <text evidence="2">The sequence shown here is derived from an EMBL/GenBank/DDBJ whole genome shotgun (WGS) entry which is preliminary data.</text>
</comment>
<dbReference type="STRING" id="1611254.A0A2G5SD03"/>
<evidence type="ECO:0000259" key="1">
    <source>
        <dbReference type="Pfam" id="PF07735"/>
    </source>
</evidence>
<evidence type="ECO:0000313" key="3">
    <source>
        <dbReference type="Proteomes" id="UP000230233"/>
    </source>
</evidence>
<dbReference type="AlphaFoldDB" id="A0A2G5SD03"/>
<gene>
    <name evidence="2" type="ORF">B9Z55_028258</name>
</gene>
<keyword evidence="3" id="KW-1185">Reference proteome</keyword>
<accession>A0A2G5SD03</accession>
<dbReference type="PANTHER" id="PTHR21503:SF48">
    <property type="entry name" value="F-BOX ASSOCIATED DOMAIN-CONTAINING PROTEIN-RELATED"/>
    <property type="match status" value="1"/>
</dbReference>
<protein>
    <recommendedName>
        <fullName evidence="1">Sdz-33 F-box domain-containing protein</fullName>
    </recommendedName>
</protein>
<organism evidence="2 3">
    <name type="scientific">Caenorhabditis nigoni</name>
    <dbReference type="NCBI Taxonomy" id="1611254"/>
    <lineage>
        <taxon>Eukaryota</taxon>
        <taxon>Metazoa</taxon>
        <taxon>Ecdysozoa</taxon>
        <taxon>Nematoda</taxon>
        <taxon>Chromadorea</taxon>
        <taxon>Rhabditida</taxon>
        <taxon>Rhabditina</taxon>
        <taxon>Rhabditomorpha</taxon>
        <taxon>Rhabditoidea</taxon>
        <taxon>Rhabditidae</taxon>
        <taxon>Peloderinae</taxon>
        <taxon>Caenorhabditis</taxon>
    </lineage>
</organism>
<name>A0A2G5SD03_9PELO</name>
<dbReference type="Pfam" id="PF07735">
    <property type="entry name" value="FBA_2"/>
    <property type="match status" value="1"/>
</dbReference>
<dbReference type="Proteomes" id="UP000230233">
    <property type="component" value="Unassembled WGS sequence"/>
</dbReference>
<dbReference type="PANTHER" id="PTHR21503">
    <property type="entry name" value="F-BOX-CONTAINING HYPOTHETICAL PROTEIN C.ELEGANS"/>
    <property type="match status" value="1"/>
</dbReference>
<sequence length="327" mass="38028">MTISLFKLPTVVIHDILEYIGQVDTFNIYRSSSFASRNLKYLRPADKHFRLSIDLKNYEIHFMGVHYFTVKEYPAKQDPTVLLENKAFGDVHVKLHERDSKYTDIYCNPAQKNQVVRKIGDHFIKRFGIETADQLFFPNNKFSAETIEWICNLNLTWTSVWACGGSENPTDPTYARLFDDGFLRCVTGLFVAEFPVPQNFMPTNFLRSPLNLSTFSLDHAHWITKEHLLCMNFPRVNLSKSKLTVKEISECFNNWKEGREFNWTQLNIIMADDRELDIEKIAEGISQPNQIAMIGRNKTVTFKCSNDKMIRITLNADKLRLKCEYLG</sequence>
<dbReference type="InterPro" id="IPR012885">
    <property type="entry name" value="F-box_Sdz-33"/>
</dbReference>
<reference evidence="3" key="1">
    <citation type="submission" date="2017-10" db="EMBL/GenBank/DDBJ databases">
        <title>Rapid genome shrinkage in a self-fertile nematode reveals novel sperm competition proteins.</title>
        <authorList>
            <person name="Yin D."/>
            <person name="Schwarz E.M."/>
            <person name="Thomas C.G."/>
            <person name="Felde R.L."/>
            <person name="Korf I.F."/>
            <person name="Cutter A.D."/>
            <person name="Schartner C.M."/>
            <person name="Ralston E.J."/>
            <person name="Meyer B.J."/>
            <person name="Haag E.S."/>
        </authorList>
    </citation>
    <scope>NUCLEOTIDE SEQUENCE [LARGE SCALE GENOMIC DNA]</scope>
    <source>
        <strain evidence="3">JU1422</strain>
    </source>
</reference>
<feature type="domain" description="Sdz-33 F-box" evidence="1">
    <location>
        <begin position="211"/>
        <end position="259"/>
    </location>
</feature>
<evidence type="ECO:0000313" key="2">
    <source>
        <dbReference type="EMBL" id="PIC12751.1"/>
    </source>
</evidence>
<proteinExistence type="predicted"/>
<dbReference type="EMBL" id="PDUG01000019">
    <property type="protein sequence ID" value="PIC12751.1"/>
    <property type="molecule type" value="Genomic_DNA"/>
</dbReference>